<accession>A0A7S2BIC9</accession>
<gene>
    <name evidence="2" type="ORF">DSPE1174_LOCUS7930</name>
</gene>
<reference evidence="2" key="1">
    <citation type="submission" date="2021-01" db="EMBL/GenBank/DDBJ databases">
        <authorList>
            <person name="Corre E."/>
            <person name="Pelletier E."/>
            <person name="Niang G."/>
            <person name="Scheremetjew M."/>
            <person name="Finn R."/>
            <person name="Kale V."/>
            <person name="Holt S."/>
            <person name="Cochrane G."/>
            <person name="Meng A."/>
            <person name="Brown T."/>
            <person name="Cohen L."/>
        </authorList>
    </citation>
    <scope>NUCLEOTIDE SEQUENCE</scope>
    <source>
        <strain evidence="2">CCMP1381</strain>
    </source>
</reference>
<proteinExistence type="predicted"/>
<dbReference type="AlphaFoldDB" id="A0A7S2BIC9"/>
<dbReference type="PANTHER" id="PTHR46601">
    <property type="entry name" value="ULP_PROTEASE DOMAIN-CONTAINING PROTEIN"/>
    <property type="match status" value="1"/>
</dbReference>
<dbReference type="PANTHER" id="PTHR46601:SF1">
    <property type="entry name" value="ADF-H DOMAIN-CONTAINING PROTEIN"/>
    <property type="match status" value="1"/>
</dbReference>
<sequence>MPHVKTTVLPMVVYRVVEGVVWAESWVFLSDDRSHDNDFVRHCVKQLVGELVGEQGVSVKKINFWSDGCAAQFKLAKQMAFISQKSLDLPDGTIIDLDMNRYFFCSCHGKGPSDAKTAVLKTKGRRLEFENDVYMAFSKDFFREVKGGLESLRPHPIAKKERLTLRKRYVRFVNLGDAPRVNKDYNGIEGFIAMNHSFRSTSQDGALFIRWLPCACSVCFGDDRGDCELSRFNTEAVTRTICATREIQNKILKEHLDDRHEKYKRRLLEMKGGCGGVNAGERCLFKFRSERTILAWLFIEWPSTPKKRRRDQPKYGVQGEQEARR</sequence>
<feature type="region of interest" description="Disordered" evidence="1">
    <location>
        <begin position="306"/>
        <end position="325"/>
    </location>
</feature>
<evidence type="ECO:0000256" key="1">
    <source>
        <dbReference type="SAM" id="MobiDB-lite"/>
    </source>
</evidence>
<organism evidence="2">
    <name type="scientific">Octactis speculum</name>
    <dbReference type="NCBI Taxonomy" id="3111310"/>
    <lineage>
        <taxon>Eukaryota</taxon>
        <taxon>Sar</taxon>
        <taxon>Stramenopiles</taxon>
        <taxon>Ochrophyta</taxon>
        <taxon>Dictyochophyceae</taxon>
        <taxon>Dictyochales</taxon>
        <taxon>Dictyochaceae</taxon>
        <taxon>Octactis</taxon>
    </lineage>
</organism>
<dbReference type="EMBL" id="HBGS01015157">
    <property type="protein sequence ID" value="CAD9397904.1"/>
    <property type="molecule type" value="Transcribed_RNA"/>
</dbReference>
<name>A0A7S2BIC9_9STRA</name>
<protein>
    <submittedName>
        <fullName evidence="2">Uncharacterized protein</fullName>
    </submittedName>
</protein>
<evidence type="ECO:0000313" key="2">
    <source>
        <dbReference type="EMBL" id="CAD9397904.1"/>
    </source>
</evidence>